<comment type="caution">
    <text evidence="1">The sequence shown here is derived from an EMBL/GenBank/DDBJ whole genome shotgun (WGS) entry which is preliminary data.</text>
</comment>
<keyword evidence="2" id="KW-1185">Reference proteome</keyword>
<evidence type="ECO:0000313" key="2">
    <source>
        <dbReference type="Proteomes" id="UP001595555"/>
    </source>
</evidence>
<name>A0ABV7FIN5_9GAMM</name>
<sequence>MFSFKNYKKLNYTVRSITTRYWAEVIKGLLGADCANQILAAHKNPNGTMAPGWSNNMSRYWNRMLRGEPASRENNVNITESILPGTKAIFSHPLWHLLGATDITHKLLMQVFLALPAFFHSKLYETAPNGLIYRKRTVNKRFLIHLSSLNSLDALTCLLALALEAKLEGNQNYLLRYEMGVIKVLLRLSVLSEIKFIYGGLYQSISARMNQSQSDLERLSTHDFRLMPPLRILPDDRFNIDRAVAIYSNALEIASKVGLVSDRKEQQFLFLYSVNHVDLGKVCVELNSLMQGDLQINQLSEATKDTLRRFDRLLKKPRRGAR</sequence>
<dbReference type="Proteomes" id="UP001595555">
    <property type="component" value="Unassembled WGS sequence"/>
</dbReference>
<accession>A0ABV7FIN5</accession>
<dbReference type="RefSeq" id="WP_378118372.1">
    <property type="nucleotide sequence ID" value="NZ_JBHRTF010000004.1"/>
</dbReference>
<reference evidence="2" key="1">
    <citation type="journal article" date="2019" name="Int. J. Syst. Evol. Microbiol.">
        <title>The Global Catalogue of Microorganisms (GCM) 10K type strain sequencing project: providing services to taxonomists for standard genome sequencing and annotation.</title>
        <authorList>
            <consortium name="The Broad Institute Genomics Platform"/>
            <consortium name="The Broad Institute Genome Sequencing Center for Infectious Disease"/>
            <person name="Wu L."/>
            <person name="Ma J."/>
        </authorList>
    </citation>
    <scope>NUCLEOTIDE SEQUENCE [LARGE SCALE GENOMIC DNA]</scope>
    <source>
        <strain evidence="2">KCTC 52237</strain>
    </source>
</reference>
<proteinExistence type="predicted"/>
<dbReference type="EMBL" id="JBHRTF010000004">
    <property type="protein sequence ID" value="MFC3115749.1"/>
    <property type="molecule type" value="Genomic_DNA"/>
</dbReference>
<evidence type="ECO:0000313" key="1">
    <source>
        <dbReference type="EMBL" id="MFC3115749.1"/>
    </source>
</evidence>
<gene>
    <name evidence="1" type="ORF">ACFODX_09295</name>
</gene>
<protein>
    <submittedName>
        <fullName evidence="1">Uncharacterized protein</fullName>
    </submittedName>
</protein>
<organism evidence="1 2">
    <name type="scientific">Cellvibrio fontiphilus</name>
    <dbReference type="NCBI Taxonomy" id="1815559"/>
    <lineage>
        <taxon>Bacteria</taxon>
        <taxon>Pseudomonadati</taxon>
        <taxon>Pseudomonadota</taxon>
        <taxon>Gammaproteobacteria</taxon>
        <taxon>Cellvibrionales</taxon>
        <taxon>Cellvibrionaceae</taxon>
        <taxon>Cellvibrio</taxon>
    </lineage>
</organism>